<dbReference type="InterPro" id="IPR015421">
    <property type="entry name" value="PyrdxlP-dep_Trfase_major"/>
</dbReference>
<comment type="caution">
    <text evidence="2">The sequence shown here is derived from an EMBL/GenBank/DDBJ whole genome shotgun (WGS) entry which is preliminary data.</text>
</comment>
<evidence type="ECO:0000256" key="1">
    <source>
        <dbReference type="SAM" id="Phobius"/>
    </source>
</evidence>
<name>A0A9P5HVI6_9HELO</name>
<dbReference type="AlphaFoldDB" id="A0A9P5HVI6"/>
<protein>
    <submittedName>
        <fullName evidence="2">Uncharacterized protein</fullName>
    </submittedName>
</protein>
<sequence length="146" mass="15821">MADIIPPISSRMSNIIQALLPAATAAAADHAEPNPDFINFSVSNNNLLRPDLIEICKDAIAHDLIAETLNCPVGLGGDPSLMKSISKFLNKYFIPAIPITSVYLVTAWGAGFCLDTIASCISWALICTVMLVSQWFQHIQAYCLQL</sequence>
<feature type="transmembrane region" description="Helical" evidence="1">
    <location>
        <begin position="116"/>
        <end position="136"/>
    </location>
</feature>
<dbReference type="RefSeq" id="XP_038726927.1">
    <property type="nucleotide sequence ID" value="XM_038882179.1"/>
</dbReference>
<reference evidence="2 3" key="1">
    <citation type="journal article" date="2020" name="Genome Biol. Evol.">
        <title>Comparative genomics of Sclerotiniaceae.</title>
        <authorList>
            <person name="Valero Jimenez C.A."/>
            <person name="Steentjes M."/>
            <person name="Scholten O.E."/>
            <person name="Van Kan J.A.L."/>
        </authorList>
    </citation>
    <scope>NUCLEOTIDE SEQUENCE [LARGE SCALE GENOMIC DNA]</scope>
    <source>
        <strain evidence="2 3">MUCL 94</strain>
    </source>
</reference>
<keyword evidence="1" id="KW-0812">Transmembrane</keyword>
<proteinExistence type="predicted"/>
<evidence type="ECO:0000313" key="3">
    <source>
        <dbReference type="Proteomes" id="UP000710849"/>
    </source>
</evidence>
<keyword evidence="3" id="KW-1185">Reference proteome</keyword>
<keyword evidence="1" id="KW-1133">Transmembrane helix</keyword>
<dbReference type="Gene3D" id="3.90.1150.10">
    <property type="entry name" value="Aspartate Aminotransferase, domain 1"/>
    <property type="match status" value="1"/>
</dbReference>
<accession>A0A9P5HVI6</accession>
<organism evidence="2 3">
    <name type="scientific">Botrytis byssoidea</name>
    <dbReference type="NCBI Taxonomy" id="139641"/>
    <lineage>
        <taxon>Eukaryota</taxon>
        <taxon>Fungi</taxon>
        <taxon>Dikarya</taxon>
        <taxon>Ascomycota</taxon>
        <taxon>Pezizomycotina</taxon>
        <taxon>Leotiomycetes</taxon>
        <taxon>Helotiales</taxon>
        <taxon>Sclerotiniaceae</taxon>
        <taxon>Botrytis</taxon>
    </lineage>
</organism>
<gene>
    <name evidence="2" type="ORF">EAE97_011664</name>
</gene>
<dbReference type="Proteomes" id="UP000710849">
    <property type="component" value="Unassembled WGS sequence"/>
</dbReference>
<feature type="transmembrane region" description="Helical" evidence="1">
    <location>
        <begin position="92"/>
        <end position="110"/>
    </location>
</feature>
<dbReference type="InterPro" id="IPR015422">
    <property type="entry name" value="PyrdxlP-dep_Trfase_small"/>
</dbReference>
<dbReference type="GeneID" id="62155252"/>
<keyword evidence="1" id="KW-0472">Membrane</keyword>
<evidence type="ECO:0000313" key="2">
    <source>
        <dbReference type="EMBL" id="KAF7919332.1"/>
    </source>
</evidence>
<dbReference type="EMBL" id="RCSW01000040">
    <property type="protein sequence ID" value="KAF7919332.1"/>
    <property type="molecule type" value="Genomic_DNA"/>
</dbReference>
<dbReference type="Gene3D" id="3.40.640.10">
    <property type="entry name" value="Type I PLP-dependent aspartate aminotransferase-like (Major domain)"/>
    <property type="match status" value="1"/>
</dbReference>